<dbReference type="AlphaFoldDB" id="A0A2N8KXU0"/>
<dbReference type="Proteomes" id="UP000235916">
    <property type="component" value="Unassembled WGS sequence"/>
</dbReference>
<evidence type="ECO:0000256" key="1">
    <source>
        <dbReference type="SAM" id="MobiDB-lite"/>
    </source>
</evidence>
<keyword evidence="3" id="KW-1185">Reference proteome</keyword>
<sequence length="61" mass="6684">MNRKPAQAELCNRSAPPSFGSDREPLAQGRQAVKEDNRALDSPWSDGHPASIASWRRQAAP</sequence>
<comment type="caution">
    <text evidence="2">The sequence shown here is derived from an EMBL/GenBank/DDBJ whole genome shotgun (WGS) entry which is preliminary data.</text>
</comment>
<name>A0A2N8KXU0_9BURK</name>
<accession>A0A2N8KXU0</accession>
<protein>
    <submittedName>
        <fullName evidence="2">Uncharacterized protein</fullName>
    </submittedName>
</protein>
<reference evidence="2 3" key="1">
    <citation type="submission" date="2018-01" db="EMBL/GenBank/DDBJ databases">
        <title>Draft genome sequence of Paucibacter aquatile CR182 isolated from freshwater of the Nakdong River.</title>
        <authorList>
            <person name="Choi A."/>
            <person name="Chung E.J."/>
        </authorList>
    </citation>
    <scope>NUCLEOTIDE SEQUENCE [LARGE SCALE GENOMIC DNA]</scope>
    <source>
        <strain evidence="2 3">CR182</strain>
    </source>
</reference>
<evidence type="ECO:0000313" key="3">
    <source>
        <dbReference type="Proteomes" id="UP000235916"/>
    </source>
</evidence>
<organism evidence="2 3">
    <name type="scientific">Kinneretia aquatilis</name>
    <dbReference type="NCBI Taxonomy" id="2070761"/>
    <lineage>
        <taxon>Bacteria</taxon>
        <taxon>Pseudomonadati</taxon>
        <taxon>Pseudomonadota</taxon>
        <taxon>Betaproteobacteria</taxon>
        <taxon>Burkholderiales</taxon>
        <taxon>Sphaerotilaceae</taxon>
        <taxon>Roseateles</taxon>
    </lineage>
</organism>
<proteinExistence type="predicted"/>
<evidence type="ECO:0000313" key="2">
    <source>
        <dbReference type="EMBL" id="PND38289.1"/>
    </source>
</evidence>
<feature type="region of interest" description="Disordered" evidence="1">
    <location>
        <begin position="1"/>
        <end position="61"/>
    </location>
</feature>
<gene>
    <name evidence="2" type="ORF">C1O66_12665</name>
</gene>
<dbReference type="EMBL" id="POSP01000003">
    <property type="protein sequence ID" value="PND38289.1"/>
    <property type="molecule type" value="Genomic_DNA"/>
</dbReference>